<accession>A0A3B0X0E5</accession>
<sequence>MQIFEARTHLRFVIRMSDHFVSAYPPDEQRSWGHASEAELQQRIIEGTKKSKAYGLITETAQFDYLVCQMELGDNFDNNPRFPWANAILNDKDDADRNLRLNTSLQLRLQS</sequence>
<evidence type="ECO:0000313" key="1">
    <source>
        <dbReference type="EMBL" id="VAW57993.1"/>
    </source>
</evidence>
<protein>
    <submittedName>
        <fullName evidence="1">Uncharacterized protein</fullName>
    </submittedName>
</protein>
<dbReference type="EMBL" id="UOFG01000009">
    <property type="protein sequence ID" value="VAW57993.1"/>
    <property type="molecule type" value="Genomic_DNA"/>
</dbReference>
<reference evidence="1" key="1">
    <citation type="submission" date="2018-06" db="EMBL/GenBank/DDBJ databases">
        <authorList>
            <person name="Zhirakovskaya E."/>
        </authorList>
    </citation>
    <scope>NUCLEOTIDE SEQUENCE</scope>
</reference>
<name>A0A3B0X0E5_9ZZZZ</name>
<proteinExistence type="predicted"/>
<dbReference type="AlphaFoldDB" id="A0A3B0X0E5"/>
<gene>
    <name evidence="1" type="ORF">MNBD_GAMMA11-836</name>
</gene>
<organism evidence="1">
    <name type="scientific">hydrothermal vent metagenome</name>
    <dbReference type="NCBI Taxonomy" id="652676"/>
    <lineage>
        <taxon>unclassified sequences</taxon>
        <taxon>metagenomes</taxon>
        <taxon>ecological metagenomes</taxon>
    </lineage>
</organism>